<dbReference type="SUPFAM" id="SSF53927">
    <property type="entry name" value="Cytidine deaminase-like"/>
    <property type="match status" value="1"/>
</dbReference>
<dbReference type="HAMAP" id="MF_00187">
    <property type="entry name" value="FdhD"/>
    <property type="match status" value="1"/>
</dbReference>
<dbReference type="GO" id="GO:0016783">
    <property type="term" value="F:sulfurtransferase activity"/>
    <property type="evidence" value="ECO:0007669"/>
    <property type="project" value="InterPro"/>
</dbReference>
<evidence type="ECO:0000256" key="2">
    <source>
        <dbReference type="ARBA" id="ARBA00023150"/>
    </source>
</evidence>
<evidence type="ECO:0000313" key="5">
    <source>
        <dbReference type="Proteomes" id="UP000239549"/>
    </source>
</evidence>
<keyword evidence="2 3" id="KW-0501">Molybdenum cofactor biosynthesis</keyword>
<comment type="similarity">
    <text evidence="3">Belongs to the FdhD family.</text>
</comment>
<dbReference type="InterPro" id="IPR003786">
    <property type="entry name" value="FdhD"/>
</dbReference>
<dbReference type="GO" id="GO:0006777">
    <property type="term" value="P:Mo-molybdopterin cofactor biosynthetic process"/>
    <property type="evidence" value="ECO:0007669"/>
    <property type="project" value="UniProtKB-UniRule"/>
</dbReference>
<evidence type="ECO:0000313" key="4">
    <source>
        <dbReference type="EMBL" id="GBF35198.1"/>
    </source>
</evidence>
<comment type="caution">
    <text evidence="3">Lacks conserved residue(s) required for the propagation of feature annotation.</text>
</comment>
<evidence type="ECO:0000256" key="3">
    <source>
        <dbReference type="HAMAP-Rule" id="MF_00187"/>
    </source>
</evidence>
<dbReference type="PANTHER" id="PTHR30592:SF1">
    <property type="entry name" value="SULFUR CARRIER PROTEIN FDHD"/>
    <property type="match status" value="1"/>
</dbReference>
<dbReference type="Gene3D" id="3.40.140.10">
    <property type="entry name" value="Cytidine Deaminase, domain 2"/>
    <property type="match status" value="1"/>
</dbReference>
<reference evidence="5" key="1">
    <citation type="submission" date="2018-02" db="EMBL/GenBank/DDBJ databases">
        <title>Genome sequence of Desulfocucumis palustris strain NAW-5.</title>
        <authorList>
            <person name="Watanabe M."/>
            <person name="Kojima H."/>
            <person name="Fukui M."/>
        </authorList>
    </citation>
    <scope>NUCLEOTIDE SEQUENCE [LARGE SCALE GENOMIC DNA]</scope>
    <source>
        <strain evidence="5">NAW-5</strain>
    </source>
</reference>
<organism evidence="4 5">
    <name type="scientific">Desulfocucumis palustris</name>
    <dbReference type="NCBI Taxonomy" id="1898651"/>
    <lineage>
        <taxon>Bacteria</taxon>
        <taxon>Bacillati</taxon>
        <taxon>Bacillota</taxon>
        <taxon>Clostridia</taxon>
        <taxon>Eubacteriales</taxon>
        <taxon>Desulfocucumaceae</taxon>
        <taxon>Desulfocucumis</taxon>
    </lineage>
</organism>
<feature type="active site" description="Cysteine persulfide intermediate" evidence="3">
    <location>
        <position position="107"/>
    </location>
</feature>
<name>A0A2L2XG25_9FIRM</name>
<dbReference type="AlphaFoldDB" id="A0A2L2XG25"/>
<comment type="subcellular location">
    <subcellularLocation>
        <location evidence="3">Cytoplasm</location>
    </subcellularLocation>
</comment>
<dbReference type="Pfam" id="PF02634">
    <property type="entry name" value="FdhD-NarQ"/>
    <property type="match status" value="1"/>
</dbReference>
<dbReference type="EMBL" id="BFAV01000157">
    <property type="protein sequence ID" value="GBF35198.1"/>
    <property type="molecule type" value="Genomic_DNA"/>
</dbReference>
<evidence type="ECO:0000256" key="1">
    <source>
        <dbReference type="ARBA" id="ARBA00022490"/>
    </source>
</evidence>
<dbReference type="Gene3D" id="3.10.20.10">
    <property type="match status" value="1"/>
</dbReference>
<proteinExistence type="inferred from homology"/>
<sequence length="263" mass="28506">MATPSTYTQRGIIKYDRGEMRETNAMIVNEVPLTLYLNDAELATLVCSPGNYRELAVGFLATEGLITSCSEIREISCREDEGLLWIQTHSPVPQAENFLRRQIASCCGKGRALLYFVNDARQIQPVKSEALFAASAMAKLMSALDESSATFRVTGGVHSAGLGSGGDITVMYEDIGRHNAVDKVLGYTLLNRLVTGDKCLLLTGRVSSEILIKAARLGIPLVLSRSAPTMLAVELADELGITLVGFARGRSFSIYSHNERITG</sequence>
<keyword evidence="5" id="KW-1185">Reference proteome</keyword>
<comment type="function">
    <text evidence="3">Required for formate dehydrogenase (FDH) activity. Acts as a sulfur carrier protein that transfers sulfur from IscS to the molybdenum cofactor prior to its insertion into FDH.</text>
</comment>
<keyword evidence="1 3" id="KW-0963">Cytoplasm</keyword>
<comment type="caution">
    <text evidence="4">The sequence shown here is derived from an EMBL/GenBank/DDBJ whole genome shotgun (WGS) entry which is preliminary data.</text>
</comment>
<dbReference type="RefSeq" id="WP_231702799.1">
    <property type="nucleotide sequence ID" value="NZ_BFAV01000157.1"/>
</dbReference>
<dbReference type="InterPro" id="IPR016193">
    <property type="entry name" value="Cytidine_deaminase-like"/>
</dbReference>
<protein>
    <recommendedName>
        <fullName evidence="3">Sulfur carrier protein FdhD</fullName>
    </recommendedName>
</protein>
<dbReference type="PANTHER" id="PTHR30592">
    <property type="entry name" value="FORMATE DEHYDROGENASE"/>
    <property type="match status" value="1"/>
</dbReference>
<dbReference type="GO" id="GO:0005737">
    <property type="term" value="C:cytoplasm"/>
    <property type="evidence" value="ECO:0007669"/>
    <property type="project" value="UniProtKB-SubCell"/>
</dbReference>
<dbReference type="Proteomes" id="UP000239549">
    <property type="component" value="Unassembled WGS sequence"/>
</dbReference>
<accession>A0A2L2XG25</accession>
<dbReference type="GO" id="GO:0097163">
    <property type="term" value="F:sulfur carrier activity"/>
    <property type="evidence" value="ECO:0007669"/>
    <property type="project" value="UniProtKB-UniRule"/>
</dbReference>
<dbReference type="PIRSF" id="PIRSF015626">
    <property type="entry name" value="FdhD"/>
    <property type="match status" value="1"/>
</dbReference>
<dbReference type="NCBIfam" id="TIGR00129">
    <property type="entry name" value="fdhD_narQ"/>
    <property type="match status" value="1"/>
</dbReference>
<gene>
    <name evidence="3" type="primary">fdhD</name>
    <name evidence="4" type="ORF">DCCM_4321</name>
</gene>